<evidence type="ECO:0000313" key="9">
    <source>
        <dbReference type="EMBL" id="GLC31659.1"/>
    </source>
</evidence>
<dbReference type="Pfam" id="PF00892">
    <property type="entry name" value="EamA"/>
    <property type="match status" value="2"/>
</dbReference>
<dbReference type="InterPro" id="IPR050638">
    <property type="entry name" value="AA-Vitamin_Transporters"/>
</dbReference>
<keyword evidence="3" id="KW-1003">Cell membrane</keyword>
<evidence type="ECO:0000313" key="10">
    <source>
        <dbReference type="Proteomes" id="UP001208567"/>
    </source>
</evidence>
<dbReference type="InterPro" id="IPR037185">
    <property type="entry name" value="EmrE-like"/>
</dbReference>
<feature type="transmembrane region" description="Helical" evidence="7">
    <location>
        <begin position="279"/>
        <end position="298"/>
    </location>
</feature>
<dbReference type="PANTHER" id="PTHR32322">
    <property type="entry name" value="INNER MEMBRANE TRANSPORTER"/>
    <property type="match status" value="1"/>
</dbReference>
<proteinExistence type="inferred from homology"/>
<comment type="subcellular location">
    <subcellularLocation>
        <location evidence="1">Cell membrane</location>
        <topology evidence="1">Multi-pass membrane protein</topology>
    </subcellularLocation>
</comment>
<evidence type="ECO:0000256" key="7">
    <source>
        <dbReference type="SAM" id="Phobius"/>
    </source>
</evidence>
<name>A0ABQ5N988_9CLOT</name>
<keyword evidence="5 7" id="KW-1133">Transmembrane helix</keyword>
<dbReference type="PANTHER" id="PTHR32322:SF18">
    <property type="entry name" value="S-ADENOSYLMETHIONINE_S-ADENOSYLHOMOCYSTEINE TRANSPORTER"/>
    <property type="match status" value="1"/>
</dbReference>
<comment type="caution">
    <text evidence="9">The sequence shown here is derived from an EMBL/GenBank/DDBJ whole genome shotgun (WGS) entry which is preliminary data.</text>
</comment>
<organism evidence="9 10">
    <name type="scientific">Clostridium omnivorum</name>
    <dbReference type="NCBI Taxonomy" id="1604902"/>
    <lineage>
        <taxon>Bacteria</taxon>
        <taxon>Bacillati</taxon>
        <taxon>Bacillota</taxon>
        <taxon>Clostridia</taxon>
        <taxon>Eubacteriales</taxon>
        <taxon>Clostridiaceae</taxon>
        <taxon>Clostridium</taxon>
    </lineage>
</organism>
<sequence length="305" mass="33139">MKNKNSTLPMVAGLGSSFIFGLSFLFSKKALAHSEPLELISFRFLTALIVMSALLLFKVIKVDYKGKDLKGLLLLGFMEPVVYFIFETYGIKYSSSSQAGLMISLIPIFVVILSAYFLKEKPSRLQLVFIFLSVAGVMYIGIMGSSGSGGGSLLGMALLLGAVLSAAAFTIISRKLSGKFTPIELTYSMMVEGAVIFTLMSLINHLGNGTLSLFFKPLQNKDFIISVVYLGILSSIVAYFLINYTLSKIEASKSAVISNMATIVSIIAGVLILKENFAYYHIIGSIMILAGVWGTNYLDVKKISK</sequence>
<feature type="domain" description="EamA" evidence="8">
    <location>
        <begin position="10"/>
        <end position="140"/>
    </location>
</feature>
<evidence type="ECO:0000256" key="1">
    <source>
        <dbReference type="ARBA" id="ARBA00004651"/>
    </source>
</evidence>
<dbReference type="Proteomes" id="UP001208567">
    <property type="component" value="Unassembled WGS sequence"/>
</dbReference>
<keyword evidence="6 7" id="KW-0472">Membrane</keyword>
<dbReference type="InterPro" id="IPR000620">
    <property type="entry name" value="EamA_dom"/>
</dbReference>
<dbReference type="Gene3D" id="1.10.3730.20">
    <property type="match status" value="1"/>
</dbReference>
<dbReference type="EMBL" id="BRXR01000001">
    <property type="protein sequence ID" value="GLC31659.1"/>
    <property type="molecule type" value="Genomic_DNA"/>
</dbReference>
<evidence type="ECO:0000256" key="2">
    <source>
        <dbReference type="ARBA" id="ARBA00007362"/>
    </source>
</evidence>
<evidence type="ECO:0000256" key="4">
    <source>
        <dbReference type="ARBA" id="ARBA00022692"/>
    </source>
</evidence>
<keyword evidence="4 7" id="KW-0812">Transmembrane</keyword>
<gene>
    <name evidence="9" type="ORF">bsdE14_30690</name>
</gene>
<evidence type="ECO:0000256" key="6">
    <source>
        <dbReference type="ARBA" id="ARBA00023136"/>
    </source>
</evidence>
<feature type="transmembrane region" description="Helical" evidence="7">
    <location>
        <begin position="42"/>
        <end position="60"/>
    </location>
</feature>
<feature type="domain" description="EamA" evidence="8">
    <location>
        <begin position="154"/>
        <end position="296"/>
    </location>
</feature>
<feature type="transmembrane region" description="Helical" evidence="7">
    <location>
        <begin position="223"/>
        <end position="242"/>
    </location>
</feature>
<dbReference type="RefSeq" id="WP_264850989.1">
    <property type="nucleotide sequence ID" value="NZ_BRXR01000001.1"/>
</dbReference>
<feature type="transmembrane region" description="Helical" evidence="7">
    <location>
        <begin position="72"/>
        <end position="91"/>
    </location>
</feature>
<evidence type="ECO:0000256" key="5">
    <source>
        <dbReference type="ARBA" id="ARBA00022989"/>
    </source>
</evidence>
<protein>
    <submittedName>
        <fullName evidence="9">Permease</fullName>
    </submittedName>
</protein>
<feature type="transmembrane region" description="Helical" evidence="7">
    <location>
        <begin position="254"/>
        <end position="273"/>
    </location>
</feature>
<evidence type="ECO:0000256" key="3">
    <source>
        <dbReference type="ARBA" id="ARBA00022475"/>
    </source>
</evidence>
<evidence type="ECO:0000259" key="8">
    <source>
        <dbReference type="Pfam" id="PF00892"/>
    </source>
</evidence>
<feature type="transmembrane region" description="Helical" evidence="7">
    <location>
        <begin position="154"/>
        <end position="173"/>
    </location>
</feature>
<reference evidence="9 10" key="1">
    <citation type="journal article" date="2024" name="Int. J. Syst. Evol. Microbiol.">
        <title>Clostridium omnivorum sp. nov., isolated from anoxic soil under the treatment of reductive soil disinfestation.</title>
        <authorList>
            <person name="Ueki A."/>
            <person name="Tonouchi A."/>
            <person name="Kaku N."/>
            <person name="Honma S."/>
            <person name="Ueki K."/>
        </authorList>
    </citation>
    <scope>NUCLEOTIDE SEQUENCE [LARGE SCALE GENOMIC DNA]</scope>
    <source>
        <strain evidence="9 10">E14</strain>
    </source>
</reference>
<keyword evidence="10" id="KW-1185">Reference proteome</keyword>
<feature type="transmembrane region" description="Helical" evidence="7">
    <location>
        <begin position="97"/>
        <end position="118"/>
    </location>
</feature>
<feature type="transmembrane region" description="Helical" evidence="7">
    <location>
        <begin position="125"/>
        <end position="142"/>
    </location>
</feature>
<comment type="similarity">
    <text evidence="2">Belongs to the EamA transporter family.</text>
</comment>
<dbReference type="SUPFAM" id="SSF103481">
    <property type="entry name" value="Multidrug resistance efflux transporter EmrE"/>
    <property type="match status" value="2"/>
</dbReference>
<accession>A0ABQ5N988</accession>